<feature type="compositionally biased region" description="Basic residues" evidence="1">
    <location>
        <begin position="82"/>
        <end position="106"/>
    </location>
</feature>
<feature type="region of interest" description="Disordered" evidence="1">
    <location>
        <begin position="69"/>
        <end position="126"/>
    </location>
</feature>
<protein>
    <recommendedName>
        <fullName evidence="4">Regulatory protein</fullName>
    </recommendedName>
</protein>
<evidence type="ECO:0008006" key="4">
    <source>
        <dbReference type="Google" id="ProtNLM"/>
    </source>
</evidence>
<evidence type="ECO:0000313" key="2">
    <source>
        <dbReference type="EMBL" id="GAA3264701.1"/>
    </source>
</evidence>
<accession>A0ABP6QXN7</accession>
<evidence type="ECO:0000256" key="1">
    <source>
        <dbReference type="SAM" id="MobiDB-lite"/>
    </source>
</evidence>
<feature type="region of interest" description="Disordered" evidence="1">
    <location>
        <begin position="189"/>
        <end position="208"/>
    </location>
</feature>
<gene>
    <name evidence="2" type="ORF">GCM10010469_34590</name>
</gene>
<sequence length="208" mass="22126">MSESTTATNDVASQYAAQVTSDLEHNRKEQDRISAEIVVLQQELAALQQNHTVLVNMQQALGIVSAPVEPTTVTDSPTVPTPRRKAAGTGKKTSKKSAGRPARKKAEKPAPRKETAAAAPADQPTLVDLVRRHLTEQSEPRSAAEITTALGQAHPERPVKTTVVRSTLEGLVAKSQAERTTQGRSVYYTATQAASPDASEPQADAQSG</sequence>
<name>A0ABP6QXN7_9ACTN</name>
<keyword evidence="3" id="KW-1185">Reference proteome</keyword>
<dbReference type="EMBL" id="BAAAUW010000015">
    <property type="protein sequence ID" value="GAA3264701.1"/>
    <property type="molecule type" value="Genomic_DNA"/>
</dbReference>
<organism evidence="2 3">
    <name type="scientific">Streptomyces labedae</name>
    <dbReference type="NCBI Taxonomy" id="285569"/>
    <lineage>
        <taxon>Bacteria</taxon>
        <taxon>Bacillati</taxon>
        <taxon>Actinomycetota</taxon>
        <taxon>Actinomycetes</taxon>
        <taxon>Kitasatosporales</taxon>
        <taxon>Streptomycetaceae</taxon>
        <taxon>Streptomyces</taxon>
    </lineage>
</organism>
<evidence type="ECO:0000313" key="3">
    <source>
        <dbReference type="Proteomes" id="UP001500728"/>
    </source>
</evidence>
<proteinExistence type="predicted"/>
<dbReference type="Gene3D" id="1.10.10.10">
    <property type="entry name" value="Winged helix-like DNA-binding domain superfamily/Winged helix DNA-binding domain"/>
    <property type="match status" value="1"/>
</dbReference>
<dbReference type="Proteomes" id="UP001500728">
    <property type="component" value="Unassembled WGS sequence"/>
</dbReference>
<dbReference type="RefSeq" id="WP_189365325.1">
    <property type="nucleotide sequence ID" value="NZ_BAAAUW010000015.1"/>
</dbReference>
<dbReference type="InterPro" id="IPR036388">
    <property type="entry name" value="WH-like_DNA-bd_sf"/>
</dbReference>
<feature type="compositionally biased region" description="Low complexity" evidence="1">
    <location>
        <begin position="69"/>
        <end position="78"/>
    </location>
</feature>
<reference evidence="3" key="1">
    <citation type="journal article" date="2019" name="Int. J. Syst. Evol. Microbiol.">
        <title>The Global Catalogue of Microorganisms (GCM) 10K type strain sequencing project: providing services to taxonomists for standard genome sequencing and annotation.</title>
        <authorList>
            <consortium name="The Broad Institute Genomics Platform"/>
            <consortium name="The Broad Institute Genome Sequencing Center for Infectious Disease"/>
            <person name="Wu L."/>
            <person name="Ma J."/>
        </authorList>
    </citation>
    <scope>NUCLEOTIDE SEQUENCE [LARGE SCALE GENOMIC DNA]</scope>
    <source>
        <strain evidence="3">JCM 9381</strain>
    </source>
</reference>
<comment type="caution">
    <text evidence="2">The sequence shown here is derived from an EMBL/GenBank/DDBJ whole genome shotgun (WGS) entry which is preliminary data.</text>
</comment>